<evidence type="ECO:0000256" key="8">
    <source>
        <dbReference type="SAM" id="MobiDB-lite"/>
    </source>
</evidence>
<dbReference type="PANTHER" id="PTHR41523:SF8">
    <property type="entry name" value="ETHYLENE RESPONSE SENSOR PROTEIN"/>
    <property type="match status" value="1"/>
</dbReference>
<keyword evidence="3" id="KW-0597">Phosphoprotein</keyword>
<accession>A0ABX7K871</accession>
<dbReference type="SMART" id="SM00911">
    <property type="entry name" value="HWE_HK"/>
    <property type="match status" value="1"/>
</dbReference>
<sequence>MSFVTQRDVAHAGGTGSTASGIMNNGDMLSGAQSAERHAREMARELSHRTKNMFSVISGIVNITGRARGAESVAGEINGRIQALGRAYETTLDEASSGSIELGQAIRAILDPYVAEGRTIRFKGNGLQVPFQTVSTVGLVLFELADNANRHGAWTTPDGFVDLDWYWRDDALEITWRERGGSVAAGAAASPGTGYAIMDRLLRTAGGSIKRDWCADGLDVTLHMPSILGAGV</sequence>
<dbReference type="Gene3D" id="3.30.565.10">
    <property type="entry name" value="Histidine kinase-like ATPase, C-terminal domain"/>
    <property type="match status" value="1"/>
</dbReference>
<dbReference type="InterPro" id="IPR036890">
    <property type="entry name" value="HATPase_C_sf"/>
</dbReference>
<keyword evidence="11" id="KW-1185">Reference proteome</keyword>
<keyword evidence="7" id="KW-0067">ATP-binding</keyword>
<evidence type="ECO:0000256" key="6">
    <source>
        <dbReference type="ARBA" id="ARBA00022777"/>
    </source>
</evidence>
<feature type="compositionally biased region" description="Basic and acidic residues" evidence="8">
    <location>
        <begin position="35"/>
        <end position="45"/>
    </location>
</feature>
<protein>
    <recommendedName>
        <fullName evidence="2">histidine kinase</fullName>
        <ecNumber evidence="2">2.7.13.3</ecNumber>
    </recommendedName>
</protein>
<evidence type="ECO:0000256" key="7">
    <source>
        <dbReference type="ARBA" id="ARBA00022840"/>
    </source>
</evidence>
<evidence type="ECO:0000259" key="9">
    <source>
        <dbReference type="SMART" id="SM00911"/>
    </source>
</evidence>
<evidence type="ECO:0000256" key="3">
    <source>
        <dbReference type="ARBA" id="ARBA00022553"/>
    </source>
</evidence>
<keyword evidence="6" id="KW-0418">Kinase</keyword>
<evidence type="ECO:0000313" key="10">
    <source>
        <dbReference type="EMBL" id="QSB44453.1"/>
    </source>
</evidence>
<dbReference type="Proteomes" id="UP000663637">
    <property type="component" value="Chromosome"/>
</dbReference>
<reference evidence="10 11" key="1">
    <citation type="submission" date="2020-09" db="EMBL/GenBank/DDBJ databases">
        <title>Complete genome sequence of altererythrobacter flavus SS-21NJ, isolated from Dongying oil sludge in Shandong province.</title>
        <authorList>
            <person name="Sun S."/>
            <person name="Zhang Z."/>
        </authorList>
    </citation>
    <scope>NUCLEOTIDE SEQUENCE [LARGE SCALE GENOMIC DNA]</scope>
    <source>
        <strain evidence="10 11">SS-21NJ</strain>
    </source>
</reference>
<organism evidence="10 11">
    <name type="scientific">Tsuneonella flava</name>
    <dbReference type="NCBI Taxonomy" id="2055955"/>
    <lineage>
        <taxon>Bacteria</taxon>
        <taxon>Pseudomonadati</taxon>
        <taxon>Pseudomonadota</taxon>
        <taxon>Alphaproteobacteria</taxon>
        <taxon>Sphingomonadales</taxon>
        <taxon>Erythrobacteraceae</taxon>
        <taxon>Tsuneonella</taxon>
    </lineage>
</organism>
<feature type="region of interest" description="Disordered" evidence="8">
    <location>
        <begin position="1"/>
        <end position="45"/>
    </location>
</feature>
<comment type="catalytic activity">
    <reaction evidence="1">
        <text>ATP + protein L-histidine = ADP + protein N-phospho-L-histidine.</text>
        <dbReference type="EC" id="2.7.13.3"/>
    </reaction>
</comment>
<evidence type="ECO:0000256" key="4">
    <source>
        <dbReference type="ARBA" id="ARBA00022679"/>
    </source>
</evidence>
<dbReference type="PANTHER" id="PTHR41523">
    <property type="entry name" value="TWO-COMPONENT SYSTEM SENSOR PROTEIN"/>
    <property type="match status" value="1"/>
</dbReference>
<evidence type="ECO:0000256" key="2">
    <source>
        <dbReference type="ARBA" id="ARBA00012438"/>
    </source>
</evidence>
<dbReference type="InterPro" id="IPR011102">
    <property type="entry name" value="Sig_transdc_His_kinase_HWE"/>
</dbReference>
<dbReference type="EC" id="2.7.13.3" evidence="2"/>
<name>A0ABX7K871_9SPHN</name>
<gene>
    <name evidence="10" type="ORF">IDJ81_14310</name>
</gene>
<proteinExistence type="predicted"/>
<keyword evidence="5" id="KW-0547">Nucleotide-binding</keyword>
<dbReference type="Pfam" id="PF07536">
    <property type="entry name" value="HWE_HK"/>
    <property type="match status" value="1"/>
</dbReference>
<evidence type="ECO:0000256" key="1">
    <source>
        <dbReference type="ARBA" id="ARBA00000085"/>
    </source>
</evidence>
<keyword evidence="4" id="KW-0808">Transferase</keyword>
<dbReference type="SUPFAM" id="SSF55874">
    <property type="entry name" value="ATPase domain of HSP90 chaperone/DNA topoisomerase II/histidine kinase"/>
    <property type="match status" value="1"/>
</dbReference>
<evidence type="ECO:0000256" key="5">
    <source>
        <dbReference type="ARBA" id="ARBA00022741"/>
    </source>
</evidence>
<feature type="domain" description="Signal transduction histidine kinase HWE region" evidence="9">
    <location>
        <begin position="45"/>
        <end position="126"/>
    </location>
</feature>
<evidence type="ECO:0000313" key="11">
    <source>
        <dbReference type="Proteomes" id="UP000663637"/>
    </source>
</evidence>
<dbReference type="EMBL" id="CP061510">
    <property type="protein sequence ID" value="QSB44453.1"/>
    <property type="molecule type" value="Genomic_DNA"/>
</dbReference>